<dbReference type="RefSeq" id="WP_161072718.1">
    <property type="nucleotide sequence ID" value="NZ_CP086370.1"/>
</dbReference>
<evidence type="ECO:0000313" key="4">
    <source>
        <dbReference type="Proteomes" id="UP000450676"/>
    </source>
</evidence>
<dbReference type="Pfam" id="PF05171">
    <property type="entry name" value="HemS"/>
    <property type="match status" value="1"/>
</dbReference>
<comment type="caution">
    <text evidence="3">The sequence shown here is derived from an EMBL/GenBank/DDBJ whole genome shotgun (WGS) entry which is preliminary data.</text>
</comment>
<dbReference type="SUPFAM" id="SSF144064">
    <property type="entry name" value="Heme iron utilization protein-like"/>
    <property type="match status" value="1"/>
</dbReference>
<name>A0A7X4HBW6_9BURK</name>
<keyword evidence="1" id="KW-0732">Signal</keyword>
<dbReference type="InterPro" id="IPR053733">
    <property type="entry name" value="Heme_Transport_Util_sf"/>
</dbReference>
<evidence type="ECO:0000256" key="1">
    <source>
        <dbReference type="SAM" id="SignalP"/>
    </source>
</evidence>
<dbReference type="CDD" id="cd16830">
    <property type="entry name" value="HemS-like_N"/>
    <property type="match status" value="1"/>
</dbReference>
<keyword evidence="4" id="KW-1185">Reference proteome</keyword>
<dbReference type="Pfam" id="PF06228">
    <property type="entry name" value="ChuX_HutX"/>
    <property type="match status" value="1"/>
</dbReference>
<dbReference type="Proteomes" id="UP000450676">
    <property type="component" value="Unassembled WGS sequence"/>
</dbReference>
<dbReference type="InterPro" id="IPR007845">
    <property type="entry name" value="HemS/ChuX_dom"/>
</dbReference>
<dbReference type="EMBL" id="WWCU01000013">
    <property type="protein sequence ID" value="MYN08399.1"/>
    <property type="molecule type" value="Genomic_DNA"/>
</dbReference>
<dbReference type="InterPro" id="IPR010413">
    <property type="entry name" value="HutX-like"/>
</dbReference>
<dbReference type="CDD" id="cd16831">
    <property type="entry name" value="HemS-like_C"/>
    <property type="match status" value="1"/>
</dbReference>
<sequence>MKHHHRYALALASALVFGAMPAMAADAALAQRWEKLRAEQPKLQIRDAARALNVSEAELLATSIGKTATLLKNDGNAPREIMRRALDLGKVLALTRNENGVLERTGIATRIEQDAAAAQTAAGAPGDPEREARMRNIAGGYLGGEIDLRFNFANWKHAFAVEQPGRDGQTSRSLQFFDENGNAVHKLYLKNEAAVGIFDKLVADFRAADQNAALKVLAAAPKPVEKADSAVDVKEFQLAWKEMTDVHQFSRLLGEFGISREQAMRLAPEGAVQRVSPKAVRNLLDESARRKLPIMAFLGNGSVTQIFSGVIEKTAASGDWYNVLDPDFNLHLRETAFNSGYVVQRAGVTSVEFFDKNGELVVTFFGVRERAKPQPQTWVDLTSNLPKA</sequence>
<accession>A0A7X4HBW6</accession>
<organism evidence="3 4">
    <name type="scientific">Pseudoduganella aquatica</name>
    <dbReference type="NCBI Taxonomy" id="2660641"/>
    <lineage>
        <taxon>Bacteria</taxon>
        <taxon>Pseudomonadati</taxon>
        <taxon>Pseudomonadota</taxon>
        <taxon>Betaproteobacteria</taxon>
        <taxon>Burkholderiales</taxon>
        <taxon>Oxalobacteraceae</taxon>
        <taxon>Telluria group</taxon>
        <taxon>Pseudoduganella</taxon>
    </lineage>
</organism>
<proteinExistence type="predicted"/>
<dbReference type="AlphaFoldDB" id="A0A7X4HBW6"/>
<reference evidence="3 4" key="1">
    <citation type="submission" date="2019-12" db="EMBL/GenBank/DDBJ databases">
        <title>Novel species isolated from a subtropical stream in China.</title>
        <authorList>
            <person name="Lu H."/>
        </authorList>
    </citation>
    <scope>NUCLEOTIDE SEQUENCE [LARGE SCALE GENOMIC DNA]</scope>
    <source>
        <strain evidence="3 4">FT127W</strain>
    </source>
</reference>
<feature type="signal peptide" evidence="1">
    <location>
        <begin position="1"/>
        <end position="24"/>
    </location>
</feature>
<dbReference type="Gene3D" id="3.40.1570.10">
    <property type="entry name" value="HemS/ChuS/ChuX like domains"/>
    <property type="match status" value="2"/>
</dbReference>
<evidence type="ECO:0000313" key="3">
    <source>
        <dbReference type="EMBL" id="MYN08399.1"/>
    </source>
</evidence>
<feature type="domain" description="Haemin-degrading HemS/ChuX" evidence="2">
    <location>
        <begin position="257"/>
        <end position="384"/>
    </location>
</feature>
<dbReference type="GO" id="GO:0006826">
    <property type="term" value="P:iron ion transport"/>
    <property type="evidence" value="ECO:0007669"/>
    <property type="project" value="InterPro"/>
</dbReference>
<feature type="chain" id="PRO_5031416704" evidence="1">
    <location>
        <begin position="25"/>
        <end position="388"/>
    </location>
</feature>
<gene>
    <name evidence="3" type="ORF">GTP77_13745</name>
</gene>
<evidence type="ECO:0000259" key="2">
    <source>
        <dbReference type="Pfam" id="PF05171"/>
    </source>
</evidence>
<protein>
    <submittedName>
        <fullName evidence="3">Hemin-degrading factor</fullName>
    </submittedName>
</protein>